<dbReference type="PaxDb" id="4113-PGSC0003DMT400094953"/>
<dbReference type="AlphaFoldDB" id="M1DV87"/>
<feature type="compositionally biased region" description="Polar residues" evidence="1">
    <location>
        <begin position="72"/>
        <end position="103"/>
    </location>
</feature>
<evidence type="ECO:0000313" key="3">
    <source>
        <dbReference type="Proteomes" id="UP000011115"/>
    </source>
</evidence>
<feature type="region of interest" description="Disordered" evidence="1">
    <location>
        <begin position="49"/>
        <end position="116"/>
    </location>
</feature>
<keyword evidence="3" id="KW-1185">Reference proteome</keyword>
<proteinExistence type="predicted"/>
<reference evidence="3" key="1">
    <citation type="journal article" date="2011" name="Nature">
        <title>Genome sequence and analysis of the tuber crop potato.</title>
        <authorList>
            <consortium name="The Potato Genome Sequencing Consortium"/>
        </authorList>
    </citation>
    <scope>NUCLEOTIDE SEQUENCE [LARGE SCALE GENOMIC DNA]</scope>
    <source>
        <strain evidence="3">cv. DM1-3 516 R44</strain>
    </source>
</reference>
<name>M1DV87_SOLTU</name>
<evidence type="ECO:0000313" key="2">
    <source>
        <dbReference type="EnsemblPlants" id="PGSC0003DMT400094953"/>
    </source>
</evidence>
<evidence type="ECO:0000256" key="1">
    <source>
        <dbReference type="SAM" id="MobiDB-lite"/>
    </source>
</evidence>
<reference evidence="2" key="2">
    <citation type="submission" date="2015-06" db="UniProtKB">
        <authorList>
            <consortium name="EnsemblPlants"/>
        </authorList>
    </citation>
    <scope>IDENTIFICATION</scope>
    <source>
        <strain evidence="2">DM1-3 516 R44</strain>
    </source>
</reference>
<dbReference type="HOGENOM" id="CLU_109148_0_0_1"/>
<feature type="compositionally biased region" description="Pro residues" evidence="1">
    <location>
        <begin position="60"/>
        <end position="70"/>
    </location>
</feature>
<dbReference type="InParanoid" id="M1DV87"/>
<accession>M1DV87</accession>
<dbReference type="EnsemblPlants" id="PGSC0003DMT400094953">
    <property type="protein sequence ID" value="PGSC0003DMT400094953"/>
    <property type="gene ID" value="PGSC0003DMG400044524"/>
</dbReference>
<dbReference type="Proteomes" id="UP000011115">
    <property type="component" value="Unassembled WGS sequence"/>
</dbReference>
<dbReference type="Gramene" id="PGSC0003DMT400094953">
    <property type="protein sequence ID" value="PGSC0003DMT400094953"/>
    <property type="gene ID" value="PGSC0003DMG400044524"/>
</dbReference>
<organism evidence="2 3">
    <name type="scientific">Solanum tuberosum</name>
    <name type="common">Potato</name>
    <dbReference type="NCBI Taxonomy" id="4113"/>
    <lineage>
        <taxon>Eukaryota</taxon>
        <taxon>Viridiplantae</taxon>
        <taxon>Streptophyta</taxon>
        <taxon>Embryophyta</taxon>
        <taxon>Tracheophyta</taxon>
        <taxon>Spermatophyta</taxon>
        <taxon>Magnoliopsida</taxon>
        <taxon>eudicotyledons</taxon>
        <taxon>Gunneridae</taxon>
        <taxon>Pentapetalae</taxon>
        <taxon>asterids</taxon>
        <taxon>lamiids</taxon>
        <taxon>Solanales</taxon>
        <taxon>Solanaceae</taxon>
        <taxon>Solanoideae</taxon>
        <taxon>Solaneae</taxon>
        <taxon>Solanum</taxon>
    </lineage>
</organism>
<protein>
    <submittedName>
        <fullName evidence="2">Uncharacterized protein</fullName>
    </submittedName>
</protein>
<sequence>MGDNNEETSLTNVVVAQPALADQNELILQLMQQIAEMRVEMQRKHDLPPPIFAVNAQPDGRPPAQIPPPNVEQAQNPPSSPARNPSIIDLTTQNPHYASTSYQTPPPPQNTNSKHRSLPLMETTKLAYPLTAKTLITHALPSFTKTSILAPRLSPKTIMPL</sequence>